<dbReference type="RefSeq" id="WP_116338627.1">
    <property type="nucleotide sequence ID" value="NZ_LT976857.1"/>
</dbReference>
<dbReference type="Proteomes" id="UP000256297">
    <property type="component" value="Chromosome CBM2589_a"/>
</dbReference>
<keyword evidence="2 5" id="KW-0378">Hydrolase</keyword>
<evidence type="ECO:0000256" key="6">
    <source>
        <dbReference type="SAM" id="MobiDB-lite"/>
    </source>
</evidence>
<dbReference type="AlphaFoldDB" id="A0A975X536"/>
<dbReference type="InterPro" id="IPR000212">
    <property type="entry name" value="DNA_helicase_UvrD/REP"/>
</dbReference>
<evidence type="ECO:0000256" key="3">
    <source>
        <dbReference type="ARBA" id="ARBA00022806"/>
    </source>
</evidence>
<dbReference type="SUPFAM" id="SSF52540">
    <property type="entry name" value="P-loop containing nucleoside triphosphate hydrolases"/>
    <property type="match status" value="1"/>
</dbReference>
<dbReference type="PANTHER" id="PTHR11070">
    <property type="entry name" value="UVRD / RECB / PCRA DNA HELICASE FAMILY MEMBER"/>
    <property type="match status" value="1"/>
</dbReference>
<keyword evidence="1 5" id="KW-0547">Nucleotide-binding</keyword>
<dbReference type="Gene3D" id="3.40.50.300">
    <property type="entry name" value="P-loop containing nucleotide triphosphate hydrolases"/>
    <property type="match status" value="2"/>
</dbReference>
<protein>
    <submittedName>
        <fullName evidence="8">UvrD/REP helicase</fullName>
    </submittedName>
</protein>
<dbReference type="GO" id="GO:0005829">
    <property type="term" value="C:cytosol"/>
    <property type="evidence" value="ECO:0007669"/>
    <property type="project" value="TreeGrafter"/>
</dbReference>
<evidence type="ECO:0000256" key="1">
    <source>
        <dbReference type="ARBA" id="ARBA00022741"/>
    </source>
</evidence>
<evidence type="ECO:0000256" key="2">
    <source>
        <dbReference type="ARBA" id="ARBA00022801"/>
    </source>
</evidence>
<dbReference type="GO" id="GO:0016787">
    <property type="term" value="F:hydrolase activity"/>
    <property type="evidence" value="ECO:0007669"/>
    <property type="project" value="UniProtKB-UniRule"/>
</dbReference>
<dbReference type="GO" id="GO:0005524">
    <property type="term" value="F:ATP binding"/>
    <property type="evidence" value="ECO:0007669"/>
    <property type="project" value="UniProtKB-UniRule"/>
</dbReference>
<dbReference type="GO" id="GO:0003677">
    <property type="term" value="F:DNA binding"/>
    <property type="evidence" value="ECO:0007669"/>
    <property type="project" value="InterPro"/>
</dbReference>
<dbReference type="InterPro" id="IPR027417">
    <property type="entry name" value="P-loop_NTPase"/>
</dbReference>
<reference evidence="8 9" key="1">
    <citation type="submission" date="2018-01" db="EMBL/GenBank/DDBJ databases">
        <authorList>
            <person name="Clerissi C."/>
        </authorList>
    </citation>
    <scope>NUCLEOTIDE SEQUENCE [LARGE SCALE GENOMIC DNA]</scope>
    <source>
        <strain evidence="8">Cupriavidus taiwanensis STM 3521</strain>
    </source>
</reference>
<feature type="domain" description="UvrD-like helicase ATP-binding" evidence="7">
    <location>
        <begin position="11"/>
        <end position="280"/>
    </location>
</feature>
<evidence type="ECO:0000313" key="9">
    <source>
        <dbReference type="Proteomes" id="UP000256297"/>
    </source>
</evidence>
<sequence>MSRRANSPDTDADRELFNCITATPPQSFILTAGAGSGKTTSLIKALERVIEKHGQSMLMKRQRVACITYTEVAANEIRGDVGAENLVHVSTIHSFYWTIASTFQADIKAWVLKGLQEHLDGLVNKVFGPKVHQKTKDKNKRDQVRYKRYLEAASKAPSFRYGVASDYEDGVLGHEDILKLCNYLLQHKPVFRRVVALNFPFIFIDECQDTFPEVVESFRILEAQMRGHFCLGFFGDPMQKIYLRGAGKIGIEEGWKAITKPENFRCAQSILRVANAIRKEGDGLQQIRGLHELVDGMLQPVEGSARIFVLPNAGNRQAALNQLRTWSAAENGDEGWVRPDDAVKILVIVHRIAAKQLGWAGIYAALNDQAPTSFKQGLLDGTCWPVRQLLGFVVPLVQAVDCANEFAAMNILRERCPRLQLAGAAGGNVSTVLKEVRGATLALQRMVRNPVANLGTVVAHLRDTQLLTLDPRMERALGLAAGAEDEAPVEAESQADGGEEEGGSSPAADFSVAKLLQCPAAELLPYALYVAEGSPFATQHGVKGAQFDRVLVVMDEEESDYNLYDYEKVLSEKQASADDRKAFETGDDNTWSRTLRLLYVCCTRAKRGLALAFFVANPKATAAHIVASGIFPKDSVITQDILDVG</sequence>
<dbReference type="InterPro" id="IPR014016">
    <property type="entry name" value="UvrD-like_ATP-bd"/>
</dbReference>
<accession>A0A975X536</accession>
<dbReference type="PROSITE" id="PS51198">
    <property type="entry name" value="UVRD_HELICASE_ATP_BIND"/>
    <property type="match status" value="1"/>
</dbReference>
<evidence type="ECO:0000256" key="4">
    <source>
        <dbReference type="ARBA" id="ARBA00022840"/>
    </source>
</evidence>
<dbReference type="EMBL" id="OFSP01000031">
    <property type="protein sequence ID" value="SOY58461.1"/>
    <property type="molecule type" value="Genomic_DNA"/>
</dbReference>
<feature type="region of interest" description="Disordered" evidence="6">
    <location>
        <begin position="481"/>
        <end position="506"/>
    </location>
</feature>
<organism evidence="8 9">
    <name type="scientific">Cupriavidus taiwanensis</name>
    <dbReference type="NCBI Taxonomy" id="164546"/>
    <lineage>
        <taxon>Bacteria</taxon>
        <taxon>Pseudomonadati</taxon>
        <taxon>Pseudomonadota</taxon>
        <taxon>Betaproteobacteria</taxon>
        <taxon>Burkholderiales</taxon>
        <taxon>Burkholderiaceae</taxon>
        <taxon>Cupriavidus</taxon>
    </lineage>
</organism>
<comment type="caution">
    <text evidence="8">The sequence shown here is derived from an EMBL/GenBank/DDBJ whole genome shotgun (WGS) entry which is preliminary data.</text>
</comment>
<proteinExistence type="predicted"/>
<dbReference type="GO" id="GO:0000725">
    <property type="term" value="P:recombinational repair"/>
    <property type="evidence" value="ECO:0007669"/>
    <property type="project" value="TreeGrafter"/>
</dbReference>
<dbReference type="GO" id="GO:0043138">
    <property type="term" value="F:3'-5' DNA helicase activity"/>
    <property type="evidence" value="ECO:0007669"/>
    <property type="project" value="TreeGrafter"/>
</dbReference>
<gene>
    <name evidence="8" type="ORF">CBM2589_A10108</name>
</gene>
<evidence type="ECO:0000259" key="7">
    <source>
        <dbReference type="PROSITE" id="PS51198"/>
    </source>
</evidence>
<evidence type="ECO:0000313" key="8">
    <source>
        <dbReference type="EMBL" id="SOY58461.1"/>
    </source>
</evidence>
<dbReference type="Pfam" id="PF13245">
    <property type="entry name" value="AAA_19"/>
    <property type="match status" value="1"/>
</dbReference>
<evidence type="ECO:0000256" key="5">
    <source>
        <dbReference type="PROSITE-ProRule" id="PRU00560"/>
    </source>
</evidence>
<dbReference type="PANTHER" id="PTHR11070:SF3">
    <property type="entry name" value="DNA 3'-5' HELICASE"/>
    <property type="match status" value="1"/>
</dbReference>
<feature type="binding site" evidence="5">
    <location>
        <begin position="32"/>
        <end position="39"/>
    </location>
    <ligand>
        <name>ATP</name>
        <dbReference type="ChEBI" id="CHEBI:30616"/>
    </ligand>
</feature>
<name>A0A975X536_9BURK</name>
<keyword evidence="3 5" id="KW-0347">Helicase</keyword>
<keyword evidence="4 5" id="KW-0067">ATP-binding</keyword>